<feature type="non-terminal residue" evidence="2">
    <location>
        <position position="1"/>
    </location>
</feature>
<feature type="compositionally biased region" description="Acidic residues" evidence="1">
    <location>
        <begin position="1"/>
        <end position="12"/>
    </location>
</feature>
<dbReference type="EMBL" id="JABEZW010228867">
    <property type="protein sequence ID" value="MBA0789010.1"/>
    <property type="molecule type" value="Genomic_DNA"/>
</dbReference>
<evidence type="ECO:0000256" key="1">
    <source>
        <dbReference type="SAM" id="MobiDB-lite"/>
    </source>
</evidence>
<organism evidence="2 3">
    <name type="scientific">Gossypium trilobum</name>
    <dbReference type="NCBI Taxonomy" id="34281"/>
    <lineage>
        <taxon>Eukaryota</taxon>
        <taxon>Viridiplantae</taxon>
        <taxon>Streptophyta</taxon>
        <taxon>Embryophyta</taxon>
        <taxon>Tracheophyta</taxon>
        <taxon>Spermatophyta</taxon>
        <taxon>Magnoliopsida</taxon>
        <taxon>eudicotyledons</taxon>
        <taxon>Gunneridae</taxon>
        <taxon>Pentapetalae</taxon>
        <taxon>rosids</taxon>
        <taxon>malvids</taxon>
        <taxon>Malvales</taxon>
        <taxon>Malvaceae</taxon>
        <taxon>Malvoideae</taxon>
        <taxon>Gossypium</taxon>
    </lineage>
</organism>
<feature type="region of interest" description="Disordered" evidence="1">
    <location>
        <begin position="1"/>
        <end position="42"/>
    </location>
</feature>
<keyword evidence="3" id="KW-1185">Reference proteome</keyword>
<dbReference type="Proteomes" id="UP000593568">
    <property type="component" value="Unassembled WGS sequence"/>
</dbReference>
<accession>A0A7J9FUK2</accession>
<evidence type="ECO:0000313" key="3">
    <source>
        <dbReference type="Proteomes" id="UP000593568"/>
    </source>
</evidence>
<comment type="caution">
    <text evidence="2">The sequence shown here is derived from an EMBL/GenBank/DDBJ whole genome shotgun (WGS) entry which is preliminary data.</text>
</comment>
<gene>
    <name evidence="2" type="ORF">Gotri_026592</name>
</gene>
<sequence length="121" mass="13841">MDDIEIGELYESDDSRKLDSAHESDSDGQNWPEFNPENDMSNPRLKVGMLFKSKDNLKEVVKCVSSHVGRNRYQVECRPSSQHVVDLVSLSNILPILPPTLRRPPGRPTKVRRKELDEPQT</sequence>
<protein>
    <recommendedName>
        <fullName evidence="4">Transposase MuDR plant domain-containing protein</fullName>
    </recommendedName>
</protein>
<evidence type="ECO:0000313" key="2">
    <source>
        <dbReference type="EMBL" id="MBA0789010.1"/>
    </source>
</evidence>
<name>A0A7J9FUK2_9ROSI</name>
<feature type="compositionally biased region" description="Basic and acidic residues" evidence="1">
    <location>
        <begin position="13"/>
        <end position="25"/>
    </location>
</feature>
<evidence type="ECO:0008006" key="4">
    <source>
        <dbReference type="Google" id="ProtNLM"/>
    </source>
</evidence>
<proteinExistence type="predicted"/>
<reference evidence="2 3" key="1">
    <citation type="journal article" date="2019" name="Genome Biol. Evol.">
        <title>Insights into the evolution of the New World diploid cottons (Gossypium, subgenus Houzingenia) based on genome sequencing.</title>
        <authorList>
            <person name="Grover C.E."/>
            <person name="Arick M.A. 2nd"/>
            <person name="Thrash A."/>
            <person name="Conover J.L."/>
            <person name="Sanders W.S."/>
            <person name="Peterson D.G."/>
            <person name="Frelichowski J.E."/>
            <person name="Scheffler J.A."/>
            <person name="Scheffler B.E."/>
            <person name="Wendel J.F."/>
        </authorList>
    </citation>
    <scope>NUCLEOTIDE SEQUENCE [LARGE SCALE GENOMIC DNA]</scope>
    <source>
        <strain evidence="2">8</strain>
        <tissue evidence="2">Leaf</tissue>
    </source>
</reference>
<feature type="region of interest" description="Disordered" evidence="1">
    <location>
        <begin position="99"/>
        <end position="121"/>
    </location>
</feature>
<dbReference type="AlphaFoldDB" id="A0A7J9FUK2"/>